<feature type="transmembrane region" description="Helical" evidence="1">
    <location>
        <begin position="35"/>
        <end position="57"/>
    </location>
</feature>
<dbReference type="OrthoDB" id="1681124at2"/>
<keyword evidence="1" id="KW-1133">Transmembrane helix</keyword>
<dbReference type="RefSeq" id="WP_073236086.1">
    <property type="nucleotide sequence ID" value="NZ_FQUY01000003.1"/>
</dbReference>
<organism evidence="2 3">
    <name type="scientific">Desulforamulus putei DSM 12395</name>
    <dbReference type="NCBI Taxonomy" id="1121429"/>
    <lineage>
        <taxon>Bacteria</taxon>
        <taxon>Bacillati</taxon>
        <taxon>Bacillota</taxon>
        <taxon>Clostridia</taxon>
        <taxon>Eubacteriales</taxon>
        <taxon>Peptococcaceae</taxon>
        <taxon>Desulforamulus</taxon>
    </lineage>
</organism>
<name>A0A1M4UZQ7_9FIRM</name>
<evidence type="ECO:0000256" key="1">
    <source>
        <dbReference type="SAM" id="Phobius"/>
    </source>
</evidence>
<protein>
    <submittedName>
        <fullName evidence="2">Stage III sporulation protein AF</fullName>
    </submittedName>
</protein>
<dbReference type="EMBL" id="FQUY01000003">
    <property type="protein sequence ID" value="SHE62128.1"/>
    <property type="molecule type" value="Genomic_DNA"/>
</dbReference>
<proteinExistence type="predicted"/>
<reference evidence="3" key="1">
    <citation type="submission" date="2016-11" db="EMBL/GenBank/DDBJ databases">
        <authorList>
            <person name="Varghese N."/>
            <person name="Submissions S."/>
        </authorList>
    </citation>
    <scope>NUCLEOTIDE SEQUENCE [LARGE SCALE GENOMIC DNA]</scope>
    <source>
        <strain evidence="3">DSM 12395</strain>
    </source>
</reference>
<keyword evidence="1" id="KW-0472">Membrane</keyword>
<evidence type="ECO:0000313" key="2">
    <source>
        <dbReference type="EMBL" id="SHE62128.1"/>
    </source>
</evidence>
<accession>A0A1M4UZQ7</accession>
<evidence type="ECO:0000313" key="3">
    <source>
        <dbReference type="Proteomes" id="UP000184148"/>
    </source>
</evidence>
<dbReference type="AlphaFoldDB" id="A0A1M4UZQ7"/>
<dbReference type="Pfam" id="PF09581">
    <property type="entry name" value="Spore_III_AF"/>
    <property type="match status" value="1"/>
</dbReference>
<dbReference type="Proteomes" id="UP000184148">
    <property type="component" value="Unassembled WGS sequence"/>
</dbReference>
<sequence length="210" mass="23010">MTGLEIIKTLVQVLVIIIVLAVFLEMLLPSSQMHAYVKMVMGLLVIVVVLEAGANLVRQDFKFALPALNQNAQGPSLENIMAEGQKLGDKQKERAAAEYRQGLEKQVLALARLQNNLNVTGVQVKISDHAGNQDYGRLTGIILEISPEPARDSSTTVQRVKPVEVTLEANSTPDKTPEAALTNSEQARRLAQTVANFYNIPVDQVRVVEK</sequence>
<keyword evidence="1" id="KW-0812">Transmembrane</keyword>
<gene>
    <name evidence="2" type="ORF">SAMN02745133_00810</name>
</gene>
<dbReference type="NCBIfam" id="TIGR02896">
    <property type="entry name" value="spore_III_AF"/>
    <property type="match status" value="1"/>
</dbReference>
<feature type="transmembrane region" description="Helical" evidence="1">
    <location>
        <begin position="6"/>
        <end position="28"/>
    </location>
</feature>
<keyword evidence="3" id="KW-1185">Reference proteome</keyword>
<dbReference type="STRING" id="1121429.SAMN02745133_00810"/>
<dbReference type="InterPro" id="IPR014245">
    <property type="entry name" value="Spore_III_AF"/>
</dbReference>